<dbReference type="RefSeq" id="WP_245794340.1">
    <property type="nucleotide sequence ID" value="NZ_FQVX01000001.1"/>
</dbReference>
<comment type="similarity">
    <text evidence="7">Belongs to the binding-protein-dependent transport system permease family.</text>
</comment>
<organism evidence="9 10">
    <name type="scientific">Geodermatophilus nigrescens</name>
    <dbReference type="NCBI Taxonomy" id="1070870"/>
    <lineage>
        <taxon>Bacteria</taxon>
        <taxon>Bacillati</taxon>
        <taxon>Actinomycetota</taxon>
        <taxon>Actinomycetes</taxon>
        <taxon>Geodermatophilales</taxon>
        <taxon>Geodermatophilaceae</taxon>
        <taxon>Geodermatophilus</taxon>
    </lineage>
</organism>
<reference evidence="9 10" key="1">
    <citation type="submission" date="2016-11" db="EMBL/GenBank/DDBJ databases">
        <authorList>
            <person name="Jaros S."/>
            <person name="Januszkiewicz K."/>
            <person name="Wedrychowicz H."/>
        </authorList>
    </citation>
    <scope>NUCLEOTIDE SEQUENCE [LARGE SCALE GENOMIC DNA]</scope>
    <source>
        <strain evidence="9 10">DSM 45408</strain>
    </source>
</reference>
<dbReference type="Gene3D" id="1.10.3720.10">
    <property type="entry name" value="MetI-like"/>
    <property type="match status" value="1"/>
</dbReference>
<dbReference type="STRING" id="1070870.SAMN05444351_1393"/>
<evidence type="ECO:0000259" key="8">
    <source>
        <dbReference type="PROSITE" id="PS50928"/>
    </source>
</evidence>
<dbReference type="InterPro" id="IPR045621">
    <property type="entry name" value="BPD_transp_1_N"/>
</dbReference>
<dbReference type="AlphaFoldDB" id="A0A1M5FUN9"/>
<dbReference type="EMBL" id="FQVX01000001">
    <property type="protein sequence ID" value="SHF94902.1"/>
    <property type="molecule type" value="Genomic_DNA"/>
</dbReference>
<evidence type="ECO:0000256" key="3">
    <source>
        <dbReference type="ARBA" id="ARBA00022475"/>
    </source>
</evidence>
<keyword evidence="10" id="KW-1185">Reference proteome</keyword>
<gene>
    <name evidence="9" type="ORF">SAMN05444351_1393</name>
</gene>
<feature type="transmembrane region" description="Helical" evidence="7">
    <location>
        <begin position="196"/>
        <end position="217"/>
    </location>
</feature>
<evidence type="ECO:0000256" key="4">
    <source>
        <dbReference type="ARBA" id="ARBA00022692"/>
    </source>
</evidence>
<evidence type="ECO:0000256" key="7">
    <source>
        <dbReference type="RuleBase" id="RU363032"/>
    </source>
</evidence>
<keyword evidence="6 7" id="KW-0472">Membrane</keyword>
<evidence type="ECO:0000313" key="9">
    <source>
        <dbReference type="EMBL" id="SHF94902.1"/>
    </source>
</evidence>
<keyword evidence="3" id="KW-1003">Cell membrane</keyword>
<feature type="transmembrane region" description="Helical" evidence="7">
    <location>
        <begin position="122"/>
        <end position="143"/>
    </location>
</feature>
<dbReference type="CDD" id="cd06261">
    <property type="entry name" value="TM_PBP2"/>
    <property type="match status" value="1"/>
</dbReference>
<dbReference type="InterPro" id="IPR035906">
    <property type="entry name" value="MetI-like_sf"/>
</dbReference>
<feature type="transmembrane region" description="Helical" evidence="7">
    <location>
        <begin position="30"/>
        <end position="50"/>
    </location>
</feature>
<dbReference type="Proteomes" id="UP000184471">
    <property type="component" value="Unassembled WGS sequence"/>
</dbReference>
<feature type="transmembrane region" description="Helical" evidence="7">
    <location>
        <begin position="254"/>
        <end position="281"/>
    </location>
</feature>
<evidence type="ECO:0000256" key="5">
    <source>
        <dbReference type="ARBA" id="ARBA00022989"/>
    </source>
</evidence>
<dbReference type="InterPro" id="IPR000515">
    <property type="entry name" value="MetI-like"/>
</dbReference>
<evidence type="ECO:0000313" key="10">
    <source>
        <dbReference type="Proteomes" id="UP000184471"/>
    </source>
</evidence>
<protein>
    <submittedName>
        <fullName evidence="9">Peptide/nickel transport system permease protein</fullName>
    </submittedName>
</protein>
<dbReference type="Pfam" id="PF19300">
    <property type="entry name" value="BPD_transp_1_N"/>
    <property type="match status" value="1"/>
</dbReference>
<dbReference type="PANTHER" id="PTHR43163:SF6">
    <property type="entry name" value="DIPEPTIDE TRANSPORT SYSTEM PERMEASE PROTEIN DPPB-RELATED"/>
    <property type="match status" value="1"/>
</dbReference>
<dbReference type="Pfam" id="PF00528">
    <property type="entry name" value="BPD_transp_1"/>
    <property type="match status" value="1"/>
</dbReference>
<feature type="domain" description="ABC transmembrane type-1" evidence="8">
    <location>
        <begin position="116"/>
        <end position="324"/>
    </location>
</feature>
<comment type="subcellular location">
    <subcellularLocation>
        <location evidence="1 7">Cell membrane</location>
        <topology evidence="1 7">Multi-pass membrane protein</topology>
    </subcellularLocation>
</comment>
<dbReference type="SUPFAM" id="SSF161098">
    <property type="entry name" value="MetI-like"/>
    <property type="match status" value="1"/>
</dbReference>
<feature type="transmembrane region" description="Helical" evidence="7">
    <location>
        <begin position="155"/>
        <end position="176"/>
    </location>
</feature>
<keyword evidence="4 7" id="KW-0812">Transmembrane</keyword>
<dbReference type="GO" id="GO:0005886">
    <property type="term" value="C:plasma membrane"/>
    <property type="evidence" value="ECO:0007669"/>
    <property type="project" value="UniProtKB-SubCell"/>
</dbReference>
<proteinExistence type="inferred from homology"/>
<name>A0A1M5FUN9_9ACTN</name>
<feature type="transmembrane region" description="Helical" evidence="7">
    <location>
        <begin position="301"/>
        <end position="327"/>
    </location>
</feature>
<evidence type="ECO:0000256" key="2">
    <source>
        <dbReference type="ARBA" id="ARBA00022448"/>
    </source>
</evidence>
<sequence>MAAVPAAATGPLLDTPDTRTQMLAYVARRLALAVGTLLAAVLITFLLVHASDSSPGAVRLGPGATAEAVAAENEALGWNRPLYAQFLDYVGALFRGDLGTSLIDGRDIAADLADRLPVTASIAFLATLLSGVVGVLLGVTAAVRGGRLGKGITTGSGVALSLPAFWVGILLVYLISLQLGWLPATGYVDFSADPAAWLQSLLLPVLTLTVGGAAIVARTANAGMREALAQEHVRTLRAMGTPPWRIRYVHALRYASVPVVSTLGIQFIALFGGSVIIENLFALPGLGQASQAAATASDFPALVGVVVVATAVVVVINLLLDLLVAALDPKVRAA</sequence>
<evidence type="ECO:0000256" key="1">
    <source>
        <dbReference type="ARBA" id="ARBA00004651"/>
    </source>
</evidence>
<dbReference type="PROSITE" id="PS50928">
    <property type="entry name" value="ABC_TM1"/>
    <property type="match status" value="1"/>
</dbReference>
<evidence type="ECO:0000256" key="6">
    <source>
        <dbReference type="ARBA" id="ARBA00023136"/>
    </source>
</evidence>
<dbReference type="PANTHER" id="PTHR43163">
    <property type="entry name" value="DIPEPTIDE TRANSPORT SYSTEM PERMEASE PROTEIN DPPB-RELATED"/>
    <property type="match status" value="1"/>
</dbReference>
<dbReference type="GO" id="GO:0071916">
    <property type="term" value="F:dipeptide transmembrane transporter activity"/>
    <property type="evidence" value="ECO:0007669"/>
    <property type="project" value="TreeGrafter"/>
</dbReference>
<accession>A0A1M5FUN9</accession>
<keyword evidence="5 7" id="KW-1133">Transmembrane helix</keyword>
<keyword evidence="2 7" id="KW-0813">Transport</keyword>